<name>A0A1Z4MZ44_9CYAN</name>
<gene>
    <name evidence="6" type="ORF">NIES37_26720</name>
</gene>
<keyword evidence="4" id="KW-0456">Lyase</keyword>
<comment type="pathway">
    <text evidence="1">Carbohydrate acid metabolism.</text>
</comment>
<dbReference type="PANTHER" id="PTHR30246">
    <property type="entry name" value="2-KETO-3-DEOXY-6-PHOSPHOGLUCONATE ALDOLASE"/>
    <property type="match status" value="1"/>
</dbReference>
<dbReference type="CDD" id="cd00452">
    <property type="entry name" value="KDPG_aldolase"/>
    <property type="match status" value="1"/>
</dbReference>
<dbReference type="SUPFAM" id="SSF51569">
    <property type="entry name" value="Aldolase"/>
    <property type="match status" value="1"/>
</dbReference>
<dbReference type="RefSeq" id="WP_096576359.1">
    <property type="nucleotide sequence ID" value="NZ_CAWNJS010000001.1"/>
</dbReference>
<proteinExistence type="inferred from homology"/>
<accession>A0A1Z4MZ44</accession>
<keyword evidence="7" id="KW-1185">Reference proteome</keyword>
<dbReference type="GO" id="GO:0016829">
    <property type="term" value="F:lyase activity"/>
    <property type="evidence" value="ECO:0007669"/>
    <property type="project" value="UniProtKB-KW"/>
</dbReference>
<evidence type="ECO:0000256" key="5">
    <source>
        <dbReference type="ARBA" id="ARBA00023277"/>
    </source>
</evidence>
<dbReference type="PANTHER" id="PTHR30246:SF1">
    <property type="entry name" value="2-DEHYDRO-3-DEOXY-6-PHOSPHOGALACTONATE ALDOLASE-RELATED"/>
    <property type="match status" value="1"/>
</dbReference>
<reference evidence="6 7" key="1">
    <citation type="submission" date="2017-06" db="EMBL/GenBank/DDBJ databases">
        <title>Genome sequencing of cyanobaciteial culture collection at National Institute for Environmental Studies (NIES).</title>
        <authorList>
            <person name="Hirose Y."/>
            <person name="Shimura Y."/>
            <person name="Fujisawa T."/>
            <person name="Nakamura Y."/>
            <person name="Kawachi M."/>
        </authorList>
    </citation>
    <scope>NUCLEOTIDE SEQUENCE [LARGE SCALE GENOMIC DNA]</scope>
    <source>
        <strain evidence="6 7">NIES-37</strain>
    </source>
</reference>
<protein>
    <submittedName>
        <fullName evidence="6">2-dehydro-3-deoxyphosphogluconate aldolase/4-hydroxy-2-oxoglutarate aldolase</fullName>
    </submittedName>
</protein>
<evidence type="ECO:0000313" key="6">
    <source>
        <dbReference type="EMBL" id="BAY98720.1"/>
    </source>
</evidence>
<dbReference type="AlphaFoldDB" id="A0A1Z4MZ44"/>
<comment type="similarity">
    <text evidence="2">Belongs to the KHG/KDPG aldolase family.</text>
</comment>
<evidence type="ECO:0000256" key="2">
    <source>
        <dbReference type="ARBA" id="ARBA00006906"/>
    </source>
</evidence>
<dbReference type="NCBIfam" id="NF005673">
    <property type="entry name" value="PRK07455.1"/>
    <property type="match status" value="1"/>
</dbReference>
<dbReference type="NCBIfam" id="TIGR01182">
    <property type="entry name" value="eda"/>
    <property type="match status" value="1"/>
</dbReference>
<dbReference type="KEGG" id="ttq:NIES37_26720"/>
<dbReference type="InterPro" id="IPR000887">
    <property type="entry name" value="Aldlse_KDPG_KHG"/>
</dbReference>
<evidence type="ECO:0000256" key="3">
    <source>
        <dbReference type="ARBA" id="ARBA00011233"/>
    </source>
</evidence>
<sequence length="220" mass="23700">MTNKAWLSKLRQHRAIAVIRASKMELARQMALTAASGGMQLIEITWNSDRAGQLISQLRAELPNCTIGTGTLFNVQQLQQAIACGAEFLFAPHVDIAMIQAALEQNIPIIPGALSPTEIVTAWNHGASCVKVFPVDAVGGASYIKSLQGPLGAIPLIPTGGVTLDNAKEFLQAGAIAVGLSSQLFPQHLVTQNNWSVICQQMQRLIQQLGYFRVEADNFP</sequence>
<evidence type="ECO:0000256" key="4">
    <source>
        <dbReference type="ARBA" id="ARBA00023239"/>
    </source>
</evidence>
<dbReference type="EMBL" id="AP018248">
    <property type="protein sequence ID" value="BAY98720.1"/>
    <property type="molecule type" value="Genomic_DNA"/>
</dbReference>
<evidence type="ECO:0000256" key="1">
    <source>
        <dbReference type="ARBA" id="ARBA00004761"/>
    </source>
</evidence>
<organism evidence="6 7">
    <name type="scientific">Tolypothrix tenuis PCC 7101</name>
    <dbReference type="NCBI Taxonomy" id="231146"/>
    <lineage>
        <taxon>Bacteria</taxon>
        <taxon>Bacillati</taxon>
        <taxon>Cyanobacteriota</taxon>
        <taxon>Cyanophyceae</taxon>
        <taxon>Nostocales</taxon>
        <taxon>Tolypothrichaceae</taxon>
        <taxon>Tolypothrix</taxon>
    </lineage>
</organism>
<comment type="subunit">
    <text evidence="3">Homotrimer.</text>
</comment>
<keyword evidence="5" id="KW-0119">Carbohydrate metabolism</keyword>
<dbReference type="InterPro" id="IPR013785">
    <property type="entry name" value="Aldolase_TIM"/>
</dbReference>
<dbReference type="Pfam" id="PF01081">
    <property type="entry name" value="Aldolase"/>
    <property type="match status" value="1"/>
</dbReference>
<dbReference type="Proteomes" id="UP000218785">
    <property type="component" value="Chromosome"/>
</dbReference>
<evidence type="ECO:0000313" key="7">
    <source>
        <dbReference type="Proteomes" id="UP000218785"/>
    </source>
</evidence>
<dbReference type="Gene3D" id="3.20.20.70">
    <property type="entry name" value="Aldolase class I"/>
    <property type="match status" value="1"/>
</dbReference>